<evidence type="ECO:0000256" key="1">
    <source>
        <dbReference type="ARBA" id="ARBA00004604"/>
    </source>
</evidence>
<gene>
    <name evidence="12" type="ORF">N7G274_001276</name>
</gene>
<comment type="similarity">
    <text evidence="3 9">Belongs to the midasin family.</text>
</comment>
<keyword evidence="5 9" id="KW-0547">Nucleotide-binding</keyword>
<evidence type="ECO:0000256" key="10">
    <source>
        <dbReference type="SAM" id="MobiDB-lite"/>
    </source>
</evidence>
<dbReference type="InterPro" id="IPR040848">
    <property type="entry name" value="AAA_lid_7"/>
</dbReference>
<sequence length="4932" mass="552545">MDISACSAHLLLFEHSIGGLSGELDRVLGGSSNIQYLDTLSQLALDPERAIPIFTTHEPVFVEICGRWLADPDTDDLSALATLARVLPSAPYLSPYAEALLARRRHGALQALASQRAASLQDLPLVDLHSLLLAIYRLLAFDNNAFASLVSPAQLQLLLSNTHRHIRYLAIRTLCLYLHVSDVALTSMTKTYIGVGEIAGPWEEKTIDYTFFTLWENQRLENLGRKLRKTQIVLDPANYNGVTMTRVLKVGDLSKTTAFVAGILLPRLNEQDSSTSSLVMTETTTHNMHSLAEGVKGSTALLVTGVSGSGKTSLIRDIARELGQKSTMITLHLNEQTDAKLLIGMYTSDQRPGSFIWRPGVLTKAVSEGRWLMIEDLDRAPTAIISTLLPLLERRELLIPNRGETIRAAPGFKLIATVRSTMNSQGEFLSPMSNMIGFRHWLHIHFQTPSDDEFIEIVLNQYPVLRTYIPRFLEVYRTCRSLEQPTSRSMLNPIVGKPLGPQNLLRWCRRVHDLLRTAGIHSGDEPISEAVAGQTFLEAVDCFLGALPPGSPRLSGVNVIAQALHMSAERVQYWLTTYKPKSQSTASTLQVGRVTLSKNIRARDTRPAQAASPFAQTTHVLRLLESIAVTVKQAEPCLLIGETGTGKTRIVQHLANALNQKLTVVNLSQQSEARDLLGGYKPVSMRALALPMKEEFDDLMDLTPFFKGNKSYLEGLGKFIAERKWRYALSLWQNVLRAVEICFKRSSDSKSTMLQSQPKTNKLQSPKLQNLHYRWDQFASQVQTFQMHLASGSKGFAFSFVESNIIKAARNGEWVLLDEINLAAPDTLESLADLFSDLISGGPSILLTETGDTERIYAHKSFRIFGAMNPATDIGKHDLPVSVRSRFTELYIEAPDKDLEDLISVVETYLGSFVETDPRAPTDVAHLYLEIRHLNDSNQLVDGANQKPHFSLRTLTRTLVYALDMYPVYGLRRALFEGFSMSFLTVLSRDSELLVQPRIDKHILGSQNVKAILHQNPRLPTDGKIYIRFKHYWIARGTETIKEQLHYVFTHSVERNFSNLVRATSTRRFPVLLQGPTSSGKTSMIEFLANMSGNKFVRINNHEHTDLQEYLGGYSSAPDGRLVYQDGVLVHALREGYWVVLDELNLAPTDVLEALNRLLDDNRELLIPETQQVVRPHPGFMLFATQNPPGLYGGRKALSRAFRNRFLELHFDDIPEDELETILKKRSHKAPSFCKKIVTVYKQLSILRQSERLFEQKNSFATLRDLFRWASRDVDLIEQLAVSGFLLLAERVRNQDERLAVKQVIENVMKVKIDVDKVYSMDTLTKSLGSSIATAKGIVWTKSMRRLAVLVAEAVRKDEPVLLVGETGLGKTTICQAIADIMNTELHIVNAHQNMETGDLIGSQRPVRNKAHAESQLAQELISVLKDCFAYKDDLNGDIPTLLEVYEALQRQSPAKVPDEVRRRIEQGKTRVRTLFEWADSSLVHAMQDGHLFLLDEISLADDSVLERLNSVLESGRTLFLAEKGTTNALIKASPGFKFLATMNPGGDYGKRELSPALRNRFTEIWVPQVSDEDEMLEIAQAKLIPSRKGFAQSMVKYAAWFAATYTPTAPHISIRDLLAWIHFVNTLQATSLDLALLHGAAMVYIDSLGANPASRMFVAVAGISKERGVCLRKLDECFERDLSSKYYENYMLSQVGAVFSIGPFTLRKRSDMVPKMPYSLHAPTTATNALKIVRALQSQKPILLEGSPGVGKTTLVAALAQTIGMPLTRINLSDQTDLMDLFGSDVPLEGAKAGNFGWRDAPFLRAMQKGEWVLLDEMNLASQSVLEGLNACLDHRGQVYISELDQTFQRHRDFVVFAAQNPHHQGGGRKGLPASFVNRFIVVYTDNFTPEDLLIISNEIYPGLPHHTIETTLQCVTALSQRLQQHGTFGATGGSWEINLRDVLRWLHLLSSQDGLLSCAKSEDFLDLLFLQRFRTGEDVVVASQILQQYLPRSYSHSSFSSKSEGLLEIGFGLLPRDRYFKIAAHEPHKNRSTTLPIEESVMLCIQNNWPCLLVGASGSGKTNLVHKLASSVGADIVDLSLNSEMDTMDLVGGYEQLDLQSQATEFIRRLREYTRIAVIERVESGIELDEHLVSLETKLRASKTSLPEISQLIKRLAEEHPFSAYPDLLGNFEKLTQQSSAKNRTLFEWVDGILVRALKAGKWLVLDNANMCNPSVLDRLNSLLEPNGLLSVNERRNADGSPQVIRPHPNFRLFMTMDPRYGELSRAMRNRSIELFMPVHASRPRVDVLGSNSESTVFHFELLQAFDWSYMTDAQFDHTLALCFDHLSFEDMKLCDRWQMQITKGLIDLPSKKQLHVSTLAKLYQQMVDCKGKTLNNIKAMYDKLDRDLGLPQDLGKMQTIQPLNNPILLSMTSENQSSSNLRWLGNCFELLIEIYRIRQALTQTAEQAESKLPAHMSRLERSIASANVRSFRSDSTQPLASFMQDVVLSVRQIVDGEDSGNASGNQEFLSFAAEVVAYLRDIFDLAQSSDFDEAAFQTYQAIGRSICARASTSKASGESIAKLGSALNSKLDTFDSSWQLHSGFAMEKLWTAFKPATAKDSSQLDFSHKIRGLAARFDALKWSSGASVQELHALQNSIARIHDSVNSICDEDFGPLEDVRKSIEELESHSDSQQADTIPYLGAQFEMLCQYQANATVLGSPDLSSIVALLGGRSTTDLIEFGPSSYGWNTLSQLQRMTATSQSSTGLAAVRNTLPVSLLHKLGNISEVSLQSLALLRTELDVMAQTVAKSAHSLAGDHISTLYQVFKDLSKEVEKTLSIQPASAEHEAIKGLLKKLPYQRNGRVDDHSIFGEDSEPLHVCLQTTIEPRLPKLGLTTIKDDEEMLSFVFVQFFMGCLLLYVPDRPFDPALRLMVEQNRHRKRKMELEVKAKALQDFELVFTGQVTSFRVELAKQSLQALGSEPQIPSVARPRVSGVQQLQAEFNNVLNTVASRFLTLSALKLAFQGQASSIHDVKLSRSNIAKAIDRLSTSFHAYEDVTRPLIAMLQGLDLGLALALLTGTQPSAIDRILRCLCESTPFLGARPSSIIRTNAELESQRTASFDSRFHYLETIAVARSVSKDQIASSTRTIFKVCHSLYQEWKEQLDRGQQENAAKSSWYRYRGGEEVSNEADDQDFVRLFPTYDSREKECRQSVETTFDAQVQAQRLASLQRQIFRCTESASQNILNMLRNVSRTIASMWQDENAHSKSPVPAEDMLSAVIISLEESIGHLHGQATPGKLYNFYTDVNLLEVQKLIDLVSKIQTRFIGLQESWPEHATLVDVLRTSSETVALRHTEPIAKLLTKAEQLHGYVHEWQVVASKEYSAASLYDRLTDLLISWRRLELSTWARLLDMQDDKCHKDADSWWFIAYEVIVAVPLSMVDARDDLRSHAEGMFSTLADFLTTTSMGQYSHRLEMVGCFESYLDMLVQEVPAMTVIHSTLVNFLSYYTRFRSAVQESLSRGRQTLEKALKEILLLASWKDTNINALRDSAKRSHHKLFKVVRKYRALLAQPSENILAQGYFENSITSDVSSTTAQLVQPPMMDLRALQLCQQHIPSWKNTPERFLDPSSTATRMLQVSQLPALVVDASSYLDSFCVELVESMKTLQQETPTKATKDNNEALKYLKERKRKLYAGTLKELRQLGFRSNMSSNVIAKQASISIILTSTPTLLTSLCLSDMYAAEHHFFKLLDMMPLVRERSRNHSEDLTHGEVRRSLGYLESMISTILRQRVVIANASTDLDHLDKTIKHMQSLWAPSSYTLTKQNHAAHDAQDVWYVLGWLPGILEAGCIIIEKHARLSDIDVSTVIQGLMHWKDKITIHMKTFHALPELPRALSSSQHEQAYARAKCAMRDLKAHLHVVIEENPGLAFVLKQIGHWTRVETASPGRITQDDSNAEAPRPPKRRKTESVHASEEKLAPLERFSNSILAILDSILVAIQRMPEACTSIPATQEDAAWFVRTDEYLAEISRGLGAREVNVLLNNTLSKLQHLSASDGVLDVAAAVSAMAMPIIQQYRNIQQTILARHIKLHQTLCKLSSLLARSFSQIIAGGFCNPPEESAPDEVKSGKLEEGTGLGEGEGTEDISKDVEDDEDLSELAQQGRKERHGEEIEDQEDAINMDQDELEGELGNMSENWEEDGAASDRKEDEIDEGTGDVDDLDPTAVDEKLWNGRAGETEKEKEGPKSKGQNEKNERAAAELSARQENSQDEDVDDETSQESAEEGEEVSKEETEKMDPHAQDGRNLDLPDEMDLDNVDGIDAEVGSRDSDMDGMSDVEQEQSTEEMEIQDFEDRHEDESDMANTLQSQPGDVDDDEGEADEANEVASPVDTEPGDEHEDDDQVLLPDYSDNVAVDHNNIAPSDVRVLGDDTESQNEDKQAPTSQAQAGKGSKNNSADKENAEAAAKDGEIGSSLDRLEQGQAEKETLIENSGSQAFKKLGDALERWHRRRQIQNASERQDEAQPQHADVEMADQDFEHLLDESKDSDIQALGAATDEQARALDANAMDSELHDQLRSFLPEELCERGADHQEHTIEHTDDKGGESDTHPEKSRLSTYIAKDLDRTQKQDQAQSSNPQNEEDIQEVDNDFSSTHLEPSYKVSNPSAEEARLLWSHYDIQTRDLSFAFTEQLRLILAPTLATKMRGDFRTGKRLNIKRIIPYIASQYKRDKIWMRRSIPSKRNYQIMLAVDDSKSMGESGSGQLALETLTLVSKSLSMLEVGEICVVGFGNDFHVAHDFGKPFSSEAGVQIFQHFSFQQTKTNVRKLIAESILLFHEARRRTFNAGIDLWQLELIISDGICEDRETIRRLVRQAQEERIMIVFVIVDALVKGESILDMREAVYGPDAIGEIGLKMKRYLDEFPFPYYLVVGNVRELPGVLAQALRQWFTEVVDSG</sequence>
<feature type="compositionally biased region" description="Basic and acidic residues" evidence="10">
    <location>
        <begin position="4434"/>
        <end position="4466"/>
    </location>
</feature>
<feature type="compositionally biased region" description="Polar residues" evidence="10">
    <location>
        <begin position="4607"/>
        <end position="4616"/>
    </location>
</feature>
<dbReference type="Pfam" id="PF07728">
    <property type="entry name" value="AAA_5"/>
    <property type="match status" value="8"/>
</dbReference>
<dbReference type="InterPro" id="IPR003593">
    <property type="entry name" value="AAA+_ATPase"/>
</dbReference>
<dbReference type="InterPro" id="IPR036465">
    <property type="entry name" value="vWFA_dom_sf"/>
</dbReference>
<keyword evidence="13" id="KW-1185">Reference proteome</keyword>
<dbReference type="Pfam" id="PF17865">
    <property type="entry name" value="AAA_lid_5"/>
    <property type="match status" value="1"/>
</dbReference>
<feature type="compositionally biased region" description="Basic and acidic residues" evidence="10">
    <location>
        <begin position="4496"/>
        <end position="4514"/>
    </location>
</feature>
<evidence type="ECO:0000256" key="7">
    <source>
        <dbReference type="ARBA" id="ARBA00023186"/>
    </source>
</evidence>
<feature type="compositionally biased region" description="Acidic residues" evidence="10">
    <location>
        <begin position="4371"/>
        <end position="4381"/>
    </location>
</feature>
<dbReference type="SMART" id="SM00382">
    <property type="entry name" value="AAA"/>
    <property type="match status" value="6"/>
</dbReference>
<dbReference type="PIRSF" id="PIRSF010340">
    <property type="entry name" value="Midasin"/>
    <property type="match status" value="1"/>
</dbReference>
<dbReference type="PROSITE" id="PS50234">
    <property type="entry name" value="VWFA"/>
    <property type="match status" value="1"/>
</dbReference>
<dbReference type="Gene3D" id="3.40.50.300">
    <property type="entry name" value="P-loop containing nucleotide triphosphate hydrolases"/>
    <property type="match status" value="6"/>
</dbReference>
<organism evidence="12 13">
    <name type="scientific">Stereocaulon virgatum</name>
    <dbReference type="NCBI Taxonomy" id="373712"/>
    <lineage>
        <taxon>Eukaryota</taxon>
        <taxon>Fungi</taxon>
        <taxon>Dikarya</taxon>
        <taxon>Ascomycota</taxon>
        <taxon>Pezizomycotina</taxon>
        <taxon>Lecanoromycetes</taxon>
        <taxon>OSLEUM clade</taxon>
        <taxon>Lecanoromycetidae</taxon>
        <taxon>Lecanorales</taxon>
        <taxon>Lecanorineae</taxon>
        <taxon>Stereocaulaceae</taxon>
        <taxon>Stereocaulon</taxon>
    </lineage>
</organism>
<name>A0ABR4AND7_9LECA</name>
<reference evidence="12 13" key="1">
    <citation type="submission" date="2024-09" db="EMBL/GenBank/DDBJ databases">
        <title>Rethinking Asexuality: The Enigmatic Case of Functional Sexual Genes in Lepraria (Stereocaulaceae).</title>
        <authorList>
            <person name="Doellman M."/>
            <person name="Sun Y."/>
            <person name="Barcenas-Pena A."/>
            <person name="Lumbsch H.T."/>
            <person name="Grewe F."/>
        </authorList>
    </citation>
    <scope>NUCLEOTIDE SEQUENCE [LARGE SCALE GENOMIC DNA]</scope>
    <source>
        <strain evidence="12 13">Mercado 3170</strain>
    </source>
</reference>
<feature type="compositionally biased region" description="Acidic residues" evidence="10">
    <location>
        <begin position="4310"/>
        <end position="4329"/>
    </location>
</feature>
<dbReference type="PANTHER" id="PTHR48103">
    <property type="entry name" value="MIDASIN-RELATED"/>
    <property type="match status" value="1"/>
</dbReference>
<accession>A0ABR4AND7</accession>
<dbReference type="InterPro" id="IPR002035">
    <property type="entry name" value="VWF_A"/>
</dbReference>
<protein>
    <recommendedName>
        <fullName evidence="4 9">Midasin</fullName>
    </recommendedName>
</protein>
<feature type="compositionally biased region" description="Acidic residues" evidence="10">
    <location>
        <begin position="4287"/>
        <end position="4300"/>
    </location>
</feature>
<comment type="caution">
    <text evidence="12">The sequence shown here is derived from an EMBL/GenBank/DDBJ whole genome shotgun (WGS) entry which is preliminary data.</text>
</comment>
<dbReference type="SUPFAM" id="SSF52540">
    <property type="entry name" value="P-loop containing nucleoside triphosphate hydrolases"/>
    <property type="match status" value="6"/>
</dbReference>
<feature type="compositionally biased region" description="Basic and acidic residues" evidence="10">
    <location>
        <begin position="4205"/>
        <end position="4237"/>
    </location>
</feature>
<dbReference type="InterPro" id="IPR012099">
    <property type="entry name" value="Midasin"/>
</dbReference>
<dbReference type="Proteomes" id="UP001590950">
    <property type="component" value="Unassembled WGS sequence"/>
</dbReference>
<evidence type="ECO:0000256" key="2">
    <source>
        <dbReference type="ARBA" id="ARBA00004642"/>
    </source>
</evidence>
<feature type="region of interest" description="Disordered" evidence="10">
    <location>
        <begin position="4603"/>
        <end position="4622"/>
    </location>
</feature>
<feature type="compositionally biased region" description="Acidic residues" evidence="10">
    <location>
        <begin position="4189"/>
        <end position="4201"/>
    </location>
</feature>
<dbReference type="CDD" id="cd01460">
    <property type="entry name" value="vWA_midasin"/>
    <property type="match status" value="1"/>
</dbReference>
<evidence type="ECO:0000313" key="12">
    <source>
        <dbReference type="EMBL" id="KAL2047257.1"/>
    </source>
</evidence>
<comment type="function">
    <text evidence="9">Nuclear chaperone required for maturation and nuclear export of pre-60S ribosome subunits.</text>
</comment>
<dbReference type="Pfam" id="PF17867">
    <property type="entry name" value="AAA_lid_7"/>
    <property type="match status" value="3"/>
</dbReference>
<keyword evidence="6 9" id="KW-0067">ATP-binding</keyword>
<feature type="compositionally biased region" description="Acidic residues" evidence="10">
    <location>
        <begin position="4247"/>
        <end position="4265"/>
    </location>
</feature>
<evidence type="ECO:0000256" key="6">
    <source>
        <dbReference type="ARBA" id="ARBA00022840"/>
    </source>
</evidence>
<feature type="region of interest" description="Disordered" evidence="10">
    <location>
        <begin position="3924"/>
        <end position="3955"/>
    </location>
</feature>
<feature type="region of interest" description="Disordered" evidence="10">
    <location>
        <begin position="4094"/>
        <end position="4472"/>
    </location>
</feature>
<evidence type="ECO:0000256" key="4">
    <source>
        <dbReference type="ARBA" id="ARBA00017143"/>
    </source>
</evidence>
<dbReference type="CDD" id="cd00009">
    <property type="entry name" value="AAA"/>
    <property type="match status" value="1"/>
</dbReference>
<proteinExistence type="inferred from homology"/>
<dbReference type="Pfam" id="PF21108">
    <property type="entry name" value="MDN1_4th"/>
    <property type="match status" value="1"/>
</dbReference>
<evidence type="ECO:0000256" key="9">
    <source>
        <dbReference type="PIRNR" id="PIRNR010340"/>
    </source>
</evidence>
<evidence type="ECO:0000313" key="13">
    <source>
        <dbReference type="Proteomes" id="UP001590950"/>
    </source>
</evidence>
<comment type="subcellular location">
    <subcellularLocation>
        <location evidence="1">Nucleus</location>
        <location evidence="1">Nucleolus</location>
    </subcellularLocation>
    <subcellularLocation>
        <location evidence="2">Nucleus</location>
        <location evidence="2">Nucleoplasm</location>
    </subcellularLocation>
</comment>
<feature type="region of interest" description="Disordered" evidence="10">
    <location>
        <begin position="4487"/>
        <end position="4514"/>
    </location>
</feature>
<feature type="compositionally biased region" description="Acidic residues" evidence="10">
    <location>
        <begin position="4150"/>
        <end position="4167"/>
    </location>
</feature>
<dbReference type="EMBL" id="JBEFKJ010000003">
    <property type="protein sequence ID" value="KAL2047257.1"/>
    <property type="molecule type" value="Genomic_DNA"/>
</dbReference>
<dbReference type="InterPro" id="IPR011704">
    <property type="entry name" value="ATPase_dyneun-rel_AAA"/>
</dbReference>
<dbReference type="PANTHER" id="PTHR48103:SF2">
    <property type="entry name" value="MIDASIN"/>
    <property type="match status" value="1"/>
</dbReference>
<keyword evidence="7 9" id="KW-0143">Chaperone</keyword>
<dbReference type="InterPro" id="IPR027417">
    <property type="entry name" value="P-loop_NTPase"/>
</dbReference>
<evidence type="ECO:0000256" key="3">
    <source>
        <dbReference type="ARBA" id="ARBA00007188"/>
    </source>
</evidence>
<feature type="domain" description="VWFA" evidence="11">
    <location>
        <begin position="4722"/>
        <end position="4921"/>
    </location>
</feature>
<feature type="compositionally biased region" description="Basic and acidic residues" evidence="10">
    <location>
        <begin position="4103"/>
        <end position="4112"/>
    </location>
</feature>
<evidence type="ECO:0000256" key="8">
    <source>
        <dbReference type="ARBA" id="ARBA00023242"/>
    </source>
</evidence>
<dbReference type="InterPro" id="IPR048617">
    <property type="entry name" value="MDN1_AAA_lid_4"/>
</dbReference>
<dbReference type="SUPFAM" id="SSF53300">
    <property type="entry name" value="vWA-like"/>
    <property type="match status" value="1"/>
</dbReference>
<feature type="compositionally biased region" description="Basic and acidic residues" evidence="10">
    <location>
        <begin position="4266"/>
        <end position="4286"/>
    </location>
</feature>
<dbReference type="InterPro" id="IPR041190">
    <property type="entry name" value="Midasin_AAA_lid_5"/>
</dbReference>
<evidence type="ECO:0000256" key="5">
    <source>
        <dbReference type="ARBA" id="ARBA00022741"/>
    </source>
</evidence>
<evidence type="ECO:0000259" key="11">
    <source>
        <dbReference type="PROSITE" id="PS50234"/>
    </source>
</evidence>
<feature type="compositionally biased region" description="Acidic residues" evidence="10">
    <location>
        <begin position="4350"/>
        <end position="4362"/>
    </location>
</feature>
<keyword evidence="8 9" id="KW-0539">Nucleus</keyword>